<accession>A0A3N0XPM5</accession>
<reference evidence="2 3" key="1">
    <citation type="submission" date="2018-10" db="EMBL/GenBank/DDBJ databases">
        <title>Genome assembly for a Yunnan-Guizhou Plateau 3E fish, Anabarilius grahami (Regan), and its evolutionary and genetic applications.</title>
        <authorList>
            <person name="Jiang W."/>
        </authorList>
    </citation>
    <scope>NUCLEOTIDE SEQUENCE [LARGE SCALE GENOMIC DNA]</scope>
    <source>
        <strain evidence="2">AG-KIZ</strain>
        <tissue evidence="2">Muscle</tissue>
    </source>
</reference>
<sequence length="171" mass="19731">MARRTDELRRQFNMSNRPEKSRQGPTSADGVEHTEKACQKISEIVELWANCGKPQRHPSPDQEREKERERLKAEVLEEKERKSRTNAAGESHTAKMRIISNGVQPYIVQTGVDTDGETQEEVTTFTMKLDVSECLCPKRRRMAQRPGLKHFAKPQENMSCIQAEELQRHET</sequence>
<keyword evidence="3" id="KW-1185">Reference proteome</keyword>
<name>A0A3N0XPM5_ANAGA</name>
<dbReference type="Proteomes" id="UP000281406">
    <property type="component" value="Unassembled WGS sequence"/>
</dbReference>
<gene>
    <name evidence="2" type="ORF">DPX16_5281</name>
</gene>
<dbReference type="EMBL" id="RJVU01066199">
    <property type="protein sequence ID" value="ROI95112.1"/>
    <property type="molecule type" value="Genomic_DNA"/>
</dbReference>
<protein>
    <submittedName>
        <fullName evidence="2">Uncharacterized protein</fullName>
    </submittedName>
</protein>
<evidence type="ECO:0000313" key="2">
    <source>
        <dbReference type="EMBL" id="ROI95112.1"/>
    </source>
</evidence>
<feature type="region of interest" description="Disordered" evidence="1">
    <location>
        <begin position="1"/>
        <end position="36"/>
    </location>
</feature>
<feature type="region of interest" description="Disordered" evidence="1">
    <location>
        <begin position="49"/>
        <end position="96"/>
    </location>
</feature>
<organism evidence="2 3">
    <name type="scientific">Anabarilius grahami</name>
    <name type="common">Kanglang fish</name>
    <name type="synonym">Barilius grahami</name>
    <dbReference type="NCBI Taxonomy" id="495550"/>
    <lineage>
        <taxon>Eukaryota</taxon>
        <taxon>Metazoa</taxon>
        <taxon>Chordata</taxon>
        <taxon>Craniata</taxon>
        <taxon>Vertebrata</taxon>
        <taxon>Euteleostomi</taxon>
        <taxon>Actinopterygii</taxon>
        <taxon>Neopterygii</taxon>
        <taxon>Teleostei</taxon>
        <taxon>Ostariophysi</taxon>
        <taxon>Cypriniformes</taxon>
        <taxon>Xenocyprididae</taxon>
        <taxon>Xenocypridinae</taxon>
        <taxon>Xenocypridinae incertae sedis</taxon>
        <taxon>Anabarilius</taxon>
    </lineage>
</organism>
<evidence type="ECO:0000313" key="3">
    <source>
        <dbReference type="Proteomes" id="UP000281406"/>
    </source>
</evidence>
<evidence type="ECO:0000256" key="1">
    <source>
        <dbReference type="SAM" id="MobiDB-lite"/>
    </source>
</evidence>
<feature type="compositionally biased region" description="Basic and acidic residues" evidence="1">
    <location>
        <begin position="1"/>
        <end position="10"/>
    </location>
</feature>
<proteinExistence type="predicted"/>
<dbReference type="AlphaFoldDB" id="A0A3N0XPM5"/>
<feature type="compositionally biased region" description="Basic and acidic residues" evidence="1">
    <location>
        <begin position="58"/>
        <end position="83"/>
    </location>
</feature>
<dbReference type="OrthoDB" id="10265409at2759"/>
<comment type="caution">
    <text evidence="2">The sequence shown here is derived from an EMBL/GenBank/DDBJ whole genome shotgun (WGS) entry which is preliminary data.</text>
</comment>